<dbReference type="InterPro" id="IPR006083">
    <property type="entry name" value="PRK/URK"/>
</dbReference>
<dbReference type="Proteomes" id="UP001565368">
    <property type="component" value="Unassembled WGS sequence"/>
</dbReference>
<dbReference type="EMBL" id="JBBXJM010000005">
    <property type="protein sequence ID" value="KAL1406807.1"/>
    <property type="molecule type" value="Genomic_DNA"/>
</dbReference>
<reference evidence="2 3" key="1">
    <citation type="submission" date="2023-08" db="EMBL/GenBank/DDBJ databases">
        <title>Annotated Genome Sequence of Vanrija albida AlHP1.</title>
        <authorList>
            <person name="Herzog R."/>
        </authorList>
    </citation>
    <scope>NUCLEOTIDE SEQUENCE [LARGE SCALE GENOMIC DNA]</scope>
    <source>
        <strain evidence="2 3">AlHP1</strain>
    </source>
</reference>
<organism evidence="2 3">
    <name type="scientific">Vanrija albida</name>
    <dbReference type="NCBI Taxonomy" id="181172"/>
    <lineage>
        <taxon>Eukaryota</taxon>
        <taxon>Fungi</taxon>
        <taxon>Dikarya</taxon>
        <taxon>Basidiomycota</taxon>
        <taxon>Agaricomycotina</taxon>
        <taxon>Tremellomycetes</taxon>
        <taxon>Trichosporonales</taxon>
        <taxon>Trichosporonaceae</taxon>
        <taxon>Vanrija</taxon>
    </lineage>
</organism>
<dbReference type="InterPro" id="IPR027417">
    <property type="entry name" value="P-loop_NTPase"/>
</dbReference>
<evidence type="ECO:0000313" key="3">
    <source>
        <dbReference type="Proteomes" id="UP001565368"/>
    </source>
</evidence>
<dbReference type="Gene3D" id="3.40.50.300">
    <property type="entry name" value="P-loop containing nucleotide triphosphate hydrolases"/>
    <property type="match status" value="3"/>
</dbReference>
<comment type="caution">
    <text evidence="2">The sequence shown here is derived from an EMBL/GenBank/DDBJ whole genome shotgun (WGS) entry which is preliminary data.</text>
</comment>
<evidence type="ECO:0000313" key="2">
    <source>
        <dbReference type="EMBL" id="KAL1406807.1"/>
    </source>
</evidence>
<dbReference type="RefSeq" id="XP_069206751.1">
    <property type="nucleotide sequence ID" value="XM_069354680.1"/>
</dbReference>
<gene>
    <name evidence="2" type="ORF">Q8F55_006214</name>
</gene>
<dbReference type="SUPFAM" id="SSF52540">
    <property type="entry name" value="P-loop containing nucleoside triphosphate hydrolases"/>
    <property type="match status" value="1"/>
</dbReference>
<protein>
    <recommendedName>
        <fullName evidence="1">Phosphoribulokinase/uridine kinase domain-containing protein</fullName>
    </recommendedName>
</protein>
<dbReference type="Pfam" id="PF00485">
    <property type="entry name" value="PRK"/>
    <property type="match status" value="1"/>
</dbReference>
<sequence length="236" mass="25166">MSDVETIAQRLVRAAERAAPRRIVVAVSGIPGSGKSTLAYPLAARVNALAGRELATCVGIDGWHYSQAQLRAMENPVHLFARRGAHFTFDGAAYAAFVGALDEPRPLPFPTFSHADKDPVADGGVVLPAHQVVIIEGLHAHLDLAPWSAAAARYDETIWVDTPRDVARERIVRRHLREGVEATPEAAARRADQSDMVNADTLLSNRLVPSIVVDLEGAPAPVEPAPHAALAPAIVA</sequence>
<dbReference type="PANTHER" id="PTHR10285">
    <property type="entry name" value="URIDINE KINASE"/>
    <property type="match status" value="1"/>
</dbReference>
<evidence type="ECO:0000259" key="1">
    <source>
        <dbReference type="Pfam" id="PF00485"/>
    </source>
</evidence>
<proteinExistence type="predicted"/>
<name>A0ABR3PXB4_9TREE</name>
<keyword evidence="3" id="KW-1185">Reference proteome</keyword>
<feature type="domain" description="Phosphoribulokinase/uridine kinase" evidence="1">
    <location>
        <begin position="24"/>
        <end position="174"/>
    </location>
</feature>
<accession>A0ABR3PXB4</accession>
<dbReference type="GeneID" id="95987257"/>